<dbReference type="Gene3D" id="2.10.25.10">
    <property type="entry name" value="Laminin"/>
    <property type="match status" value="2"/>
</dbReference>
<dbReference type="Proteomes" id="UP001190700">
    <property type="component" value="Unassembled WGS sequence"/>
</dbReference>
<sequence length="2284" mass="245785">MFTFYAMLQNTPSSIFTDSSFSIEEECNLLGYKGSGDTSCIASSSCLTDNGGCDSLVTCSENTGGDLVCGDCPSGYSGDGATGCVDEDWCAQGAGCYPGVHCSDRLAPATGYDCGPCPSGMAGNGTHCAASACWDANGGCDLQVTCEEAPEMPEGRVCGPCPSGYSDLTGVGAECTDTDACAETPCYPGVTCVDQVAPASGYMCGDCPPGLQGDGVECGDIDECALDEGGCWMLEGAVDPVERTECVNTVGGYRCTPCPDGLKGSGKSGCRPVVNCTVDNGGCDPRSDCYDTAEGTACGPCGAGYSGSGDTECVDTDACAVTPPPCFIDPLYAAAECIDEAPPLEGYSCGACPEGYRGDGVSCELCTLSTAITDSSVVDGQVFRSQLVQVKGQMGDLEEGCINTLGMQFRWVAVSSASGPFALSAETNKATTLTLVLPAGTLEARTRYTFRLEAWLTGEPRVGANTTLEAFVQQEALEALVAGGGSVIGEDTEVNLDGSVSVDPDASDIPMSYAWACTVGGRKQCRDHLGKLLPSTLTNATLHLRLQGTVEGLVYTWRLTVSKAQREDSVTTTVTVKKGAPPVPVISPIQGKPNPTEKLWLTSEVRTVGNATVLLRWSCGEVDLEDAGVLASEGTAAKELVLLPNTLSAGVTYNFLLTATLASDPSSLGSSALAVMVNERPRGGNIMVDPLEGVSLETSFMLTTDAWVDEDEPLDFYFAYAVLGANTSQVVLSGFGPAKSLSAVMPEEGTEENDWRVELFVYARDRHGATSDPQVVSVRVTGPVLESEEVVTEYTGALISRSEEALINGDTDAALNIARGSASLLSTPAASRRLQRRRHLASTTGNDEVEAEDEMRSAERAEQRVDLLHLTANANAKITLMSENQQRIAGLVGQLVDCPPSEVSSESLSTALEVLHSVVDSTQRSAHDATSPITTTLAHEVFEGLDSLSANSSTAAEVQAILEESASAFLQTLATGEVPAEVATGGLQLRTQRDQLSGVGSTAGRLFGEVVASPGEGGSQVVLPEALQDILVSGGQTTVETRLLVMASDPHSNTTTNRSSSWASQVTTIALSNDDGIEVAVHNLTKPIDLNLTVEINAPEGQQRRAEDLPLTCSFWDTEREVYATEGCVTLPNPTPPGAALFWREEVWEALGKGEKDREAGVSMEGSWGWHHGSLLAGCVEWYGVADPWYNGTDIGQRKYRGEGCAASDVENQARCAWNWTVAGFMGTGCELATVLHCRCNHLTDFKVLDSVGSFEQTPEMNLLTIEDLTSFNAEEDFAKNTLFLTVLGAPHTPPECQKEERGQERGCDQRGDSFRGQMEETAMVVGVRCGGENGGEGREEWSMMAGSMAGAAIILMAIFDWDDDHKRSQRLQPLISPRGTSRFWHKVLSSGLHTWGLFEEEKDTAVIMVKDIELKVKRDRSMKEKMAKWSRATEPTSVLADMFSSIASPAAARKAAQAGFEHEDDTLQVKEIVARAQAAFRSQALNSVAQASLSMTDDHAAARPGSTGLLEGLDVMALVAQPVLSPRSEGQVALGAERAARAMSALKKHHQTRHRGGRGAEGTLVGHAVRKARHWASLMGRRRSPPRRAGELWQKALKLYRQGRIVDRSSSRVLAHCCEIPFNFVRLAVPIHFLRAVVAEQPPDAEECLSMERMLGTAMVLAFLTKMNLLESKELARQTALAKAQQWALPPGRTFEWFINVFREMQASDLSGPGWIKKVELWNLVLLQFADGSFAAGSGDLATALYAGEPESGVVMRFSYKAIASSLPPVLKTIIKQKRKRLKTADTPDASPKPDGTGLSKIRDGDQDEQQEVYKMSSLTMRIWATLLAVARYNSLPFAWCTNPEAAPSERRYLNDDAEDWLTARATEIPSLPGQLEELREAACLQVQEWACAHTVRLQKLKEVHVPSGMKVVRPQWRYRTARKLNEWMARAAKVHPLLMLKYIGFNDAFSRSERVLMLFTNWIIAMTFSVGFYYSKATQCCEGLKAYLECDTELGTSCTVNGTVYSTCGDLASAADDVEVIDSYTCTAFPQNTLIAKIYLVLIMCVLLIPLRTILTCLFSLSGTAPPPRGQWTIKIQQVSKVFGPRTAALVQAISFVVYAVFRNFDKFNKAVAGVVGFFGITLLMPLMRVAVQPVRRAASACSNCSMPLWLKRDAEQGQRMGVLMRVACGVVALLAVLYAPVHRKLCKSPIDTCIMAIVLMLWLMVVYVLLVYGSLIYDYYGPAAGPLVLLAWVYGVLFDLFGTEGMRAITVKMLSLNEEEDIVDVDDVDMGDIDIDVDADA</sequence>
<keyword evidence="6 11" id="KW-1133">Transmembrane helix</keyword>
<feature type="domain" description="EGF-like" evidence="12">
    <location>
        <begin position="177"/>
        <end position="219"/>
    </location>
</feature>
<evidence type="ECO:0000256" key="8">
    <source>
        <dbReference type="ARBA" id="ARBA00023157"/>
    </source>
</evidence>
<gene>
    <name evidence="13" type="ORF">CYMTET_19974</name>
</gene>
<dbReference type="InterPro" id="IPR001881">
    <property type="entry name" value="EGF-like_Ca-bd_dom"/>
</dbReference>
<evidence type="ECO:0000256" key="7">
    <source>
        <dbReference type="ARBA" id="ARBA00023136"/>
    </source>
</evidence>
<dbReference type="Gene3D" id="2.60.40.10">
    <property type="entry name" value="Immunoglobulins"/>
    <property type="match status" value="1"/>
</dbReference>
<evidence type="ECO:0000256" key="9">
    <source>
        <dbReference type="PROSITE-ProRule" id="PRU00076"/>
    </source>
</evidence>
<feature type="transmembrane region" description="Helical" evidence="11">
    <location>
        <begin position="2196"/>
        <end position="2220"/>
    </location>
</feature>
<evidence type="ECO:0000256" key="4">
    <source>
        <dbReference type="ARBA" id="ARBA00022737"/>
    </source>
</evidence>
<dbReference type="PANTHER" id="PTHR46730">
    <property type="entry name" value="POLYCYSTIN-1"/>
    <property type="match status" value="1"/>
</dbReference>
<dbReference type="GO" id="GO:0005261">
    <property type="term" value="F:monoatomic cation channel activity"/>
    <property type="evidence" value="ECO:0007669"/>
    <property type="project" value="TreeGrafter"/>
</dbReference>
<dbReference type="CDD" id="cd00054">
    <property type="entry name" value="EGF_CA"/>
    <property type="match status" value="2"/>
</dbReference>
<feature type="region of interest" description="Disordered" evidence="10">
    <location>
        <begin position="828"/>
        <end position="854"/>
    </location>
</feature>
<dbReference type="SMART" id="SM00181">
    <property type="entry name" value="EGF"/>
    <property type="match status" value="7"/>
</dbReference>
<name>A0AAE0G4Z1_9CHLO</name>
<keyword evidence="5" id="KW-0106">Calcium</keyword>
<evidence type="ECO:0000256" key="5">
    <source>
        <dbReference type="ARBA" id="ARBA00022837"/>
    </source>
</evidence>
<feature type="transmembrane region" description="Helical" evidence="11">
    <location>
        <begin position="2084"/>
        <end position="2104"/>
    </location>
</feature>
<dbReference type="InterPro" id="IPR013783">
    <property type="entry name" value="Ig-like_fold"/>
</dbReference>
<dbReference type="GO" id="GO:0005509">
    <property type="term" value="F:calcium ion binding"/>
    <property type="evidence" value="ECO:0007669"/>
    <property type="project" value="InterPro"/>
</dbReference>
<proteinExistence type="predicted"/>
<accession>A0AAE0G4Z1</accession>
<keyword evidence="3 11" id="KW-0812">Transmembrane</keyword>
<organism evidence="13 14">
    <name type="scientific">Cymbomonas tetramitiformis</name>
    <dbReference type="NCBI Taxonomy" id="36881"/>
    <lineage>
        <taxon>Eukaryota</taxon>
        <taxon>Viridiplantae</taxon>
        <taxon>Chlorophyta</taxon>
        <taxon>Pyramimonadophyceae</taxon>
        <taxon>Pyramimonadales</taxon>
        <taxon>Pyramimonadaceae</taxon>
        <taxon>Cymbomonas</taxon>
    </lineage>
</organism>
<protein>
    <recommendedName>
        <fullName evidence="12">EGF-like domain-containing protein</fullName>
    </recommendedName>
</protein>
<evidence type="ECO:0000256" key="3">
    <source>
        <dbReference type="ARBA" id="ARBA00022692"/>
    </source>
</evidence>
<dbReference type="PROSITE" id="PS50026">
    <property type="entry name" value="EGF_3"/>
    <property type="match status" value="1"/>
</dbReference>
<dbReference type="InterPro" id="IPR009030">
    <property type="entry name" value="Growth_fac_rcpt_cys_sf"/>
</dbReference>
<dbReference type="PANTHER" id="PTHR46730:SF1">
    <property type="entry name" value="PLAT DOMAIN-CONTAINING PROTEIN"/>
    <property type="match status" value="1"/>
</dbReference>
<evidence type="ECO:0000256" key="11">
    <source>
        <dbReference type="SAM" id="Phobius"/>
    </source>
</evidence>
<feature type="transmembrane region" description="Helical" evidence="11">
    <location>
        <begin position="2040"/>
        <end position="2063"/>
    </location>
</feature>
<reference evidence="13 14" key="1">
    <citation type="journal article" date="2015" name="Genome Biol. Evol.">
        <title>Comparative Genomics of a Bacterivorous Green Alga Reveals Evolutionary Causalities and Consequences of Phago-Mixotrophic Mode of Nutrition.</title>
        <authorList>
            <person name="Burns J.A."/>
            <person name="Paasch A."/>
            <person name="Narechania A."/>
            <person name="Kim E."/>
        </authorList>
    </citation>
    <scope>NUCLEOTIDE SEQUENCE [LARGE SCALE GENOMIC DNA]</scope>
    <source>
        <strain evidence="13 14">PLY_AMNH</strain>
    </source>
</reference>
<evidence type="ECO:0000256" key="1">
    <source>
        <dbReference type="ARBA" id="ARBA00004370"/>
    </source>
</evidence>
<evidence type="ECO:0000256" key="10">
    <source>
        <dbReference type="SAM" id="MobiDB-lite"/>
    </source>
</evidence>
<comment type="caution">
    <text evidence="13">The sequence shown here is derived from an EMBL/GenBank/DDBJ whole genome shotgun (WGS) entry which is preliminary data.</text>
</comment>
<keyword evidence="14" id="KW-1185">Reference proteome</keyword>
<feature type="transmembrane region" description="Helical" evidence="11">
    <location>
        <begin position="2226"/>
        <end position="2245"/>
    </location>
</feature>
<keyword evidence="8" id="KW-1015">Disulfide bond</keyword>
<dbReference type="FunFam" id="2.10.25.10:FF:000027">
    <property type="entry name" value="Thrombospondin 3"/>
    <property type="match status" value="1"/>
</dbReference>
<keyword evidence="2 9" id="KW-0245">EGF-like domain</keyword>
<dbReference type="Pfam" id="PF02010">
    <property type="entry name" value="REJ"/>
    <property type="match status" value="1"/>
</dbReference>
<evidence type="ECO:0000313" key="13">
    <source>
        <dbReference type="EMBL" id="KAK3271689.1"/>
    </source>
</evidence>
<keyword evidence="4" id="KW-0677">Repeat</keyword>
<dbReference type="GO" id="GO:0005886">
    <property type="term" value="C:plasma membrane"/>
    <property type="evidence" value="ECO:0007669"/>
    <property type="project" value="TreeGrafter"/>
</dbReference>
<evidence type="ECO:0000256" key="2">
    <source>
        <dbReference type="ARBA" id="ARBA00022536"/>
    </source>
</evidence>
<comment type="subcellular location">
    <subcellularLocation>
        <location evidence="1">Membrane</location>
    </subcellularLocation>
</comment>
<feature type="transmembrane region" description="Helical" evidence="11">
    <location>
        <begin position="1957"/>
        <end position="1976"/>
    </location>
</feature>
<dbReference type="InterPro" id="IPR002859">
    <property type="entry name" value="PKD/REJ-like"/>
</dbReference>
<dbReference type="SUPFAM" id="SSF57184">
    <property type="entry name" value="Growth factor receptor domain"/>
    <property type="match status" value="1"/>
</dbReference>
<evidence type="ECO:0000259" key="12">
    <source>
        <dbReference type="PROSITE" id="PS50026"/>
    </source>
</evidence>
<feature type="transmembrane region" description="Helical" evidence="11">
    <location>
        <begin position="2110"/>
        <end position="2129"/>
    </location>
</feature>
<dbReference type="EMBL" id="LGRX02009432">
    <property type="protein sequence ID" value="KAK3271689.1"/>
    <property type="molecule type" value="Genomic_DNA"/>
</dbReference>
<dbReference type="SMART" id="SM00179">
    <property type="entry name" value="EGF_CA"/>
    <property type="match status" value="3"/>
</dbReference>
<evidence type="ECO:0000256" key="6">
    <source>
        <dbReference type="ARBA" id="ARBA00022989"/>
    </source>
</evidence>
<feature type="region of interest" description="Disordered" evidence="10">
    <location>
        <begin position="1780"/>
        <end position="1809"/>
    </location>
</feature>
<evidence type="ECO:0000313" key="14">
    <source>
        <dbReference type="Proteomes" id="UP001190700"/>
    </source>
</evidence>
<dbReference type="InterPro" id="IPR000742">
    <property type="entry name" value="EGF"/>
</dbReference>
<comment type="caution">
    <text evidence="9">Lacks conserved residue(s) required for the propagation of feature annotation.</text>
</comment>
<feature type="transmembrane region" description="Helical" evidence="11">
    <location>
        <begin position="2165"/>
        <end position="2184"/>
    </location>
</feature>
<keyword evidence="7 11" id="KW-0472">Membrane</keyword>
<dbReference type="GO" id="GO:0006816">
    <property type="term" value="P:calcium ion transport"/>
    <property type="evidence" value="ECO:0007669"/>
    <property type="project" value="TreeGrafter"/>
</dbReference>